<feature type="region of interest" description="Disordered" evidence="1">
    <location>
        <begin position="51"/>
        <end position="87"/>
    </location>
</feature>
<organism evidence="3 4">
    <name type="scientific">Ditylenchus destructor</name>
    <dbReference type="NCBI Taxonomy" id="166010"/>
    <lineage>
        <taxon>Eukaryota</taxon>
        <taxon>Metazoa</taxon>
        <taxon>Ecdysozoa</taxon>
        <taxon>Nematoda</taxon>
        <taxon>Chromadorea</taxon>
        <taxon>Rhabditida</taxon>
        <taxon>Tylenchina</taxon>
        <taxon>Tylenchomorpha</taxon>
        <taxon>Sphaerularioidea</taxon>
        <taxon>Anguinidae</taxon>
        <taxon>Anguininae</taxon>
        <taxon>Ditylenchus</taxon>
    </lineage>
</organism>
<sequence>MPGARNAESGGSVRSPRGARLARRACWRRGTPCLRIGRCRSAPRQLLRGLRQKLADDPPDSCGSRQSFESRRRIGGTRPPGSDAVLPRGSEAVMTFGCVGAAWRDEDAYHFVRELDRAGVAWELLRRNPRYQDDAAASDVVVHDRTGYLEVEAEAGGGPRWGPQLSRRPPG</sequence>
<proteinExistence type="predicted"/>
<dbReference type="Proteomes" id="UP001201812">
    <property type="component" value="Unassembled WGS sequence"/>
</dbReference>
<feature type="region of interest" description="Disordered" evidence="1">
    <location>
        <begin position="1"/>
        <end position="21"/>
    </location>
</feature>
<accession>A0AAD4MIG1</accession>
<dbReference type="Pfam" id="PF20109">
    <property type="entry name" value="Trans_reg_dom"/>
    <property type="match status" value="1"/>
</dbReference>
<name>A0AAD4MIG1_9BILA</name>
<dbReference type="EMBL" id="JAKKPZ010000910">
    <property type="protein sequence ID" value="KAI1691552.1"/>
    <property type="molecule type" value="Genomic_DNA"/>
</dbReference>
<comment type="caution">
    <text evidence="3">The sequence shown here is derived from an EMBL/GenBank/DDBJ whole genome shotgun (WGS) entry which is preliminary data.</text>
</comment>
<evidence type="ECO:0000313" key="3">
    <source>
        <dbReference type="EMBL" id="KAI1691552.1"/>
    </source>
</evidence>
<keyword evidence="4" id="KW-1185">Reference proteome</keyword>
<gene>
    <name evidence="3" type="ORF">DdX_21821</name>
</gene>
<reference evidence="3" key="1">
    <citation type="submission" date="2022-01" db="EMBL/GenBank/DDBJ databases">
        <title>Genome Sequence Resource for Two Populations of Ditylenchus destructor, the Migratory Endoparasitic Phytonematode.</title>
        <authorList>
            <person name="Zhang H."/>
            <person name="Lin R."/>
            <person name="Xie B."/>
        </authorList>
    </citation>
    <scope>NUCLEOTIDE SEQUENCE</scope>
    <source>
        <strain evidence="3">BazhouSP</strain>
    </source>
</reference>
<evidence type="ECO:0000313" key="4">
    <source>
        <dbReference type="Proteomes" id="UP001201812"/>
    </source>
</evidence>
<feature type="domain" description="Transcriptional regulator-like" evidence="2">
    <location>
        <begin position="103"/>
        <end position="162"/>
    </location>
</feature>
<dbReference type="AlphaFoldDB" id="A0AAD4MIG1"/>
<dbReference type="InterPro" id="IPR045465">
    <property type="entry name" value="Trans_reg_dom"/>
</dbReference>
<evidence type="ECO:0000259" key="2">
    <source>
        <dbReference type="Pfam" id="PF20109"/>
    </source>
</evidence>
<evidence type="ECO:0000256" key="1">
    <source>
        <dbReference type="SAM" id="MobiDB-lite"/>
    </source>
</evidence>
<protein>
    <recommendedName>
        <fullName evidence="2">Transcriptional regulator-like domain-containing protein</fullName>
    </recommendedName>
</protein>